<dbReference type="EMBL" id="OU503047">
    <property type="protein sequence ID" value="CAI9773415.1"/>
    <property type="molecule type" value="Genomic_DNA"/>
</dbReference>
<evidence type="ECO:0000256" key="3">
    <source>
        <dbReference type="ARBA" id="ARBA00022840"/>
    </source>
</evidence>
<dbReference type="InterPro" id="IPR050905">
    <property type="entry name" value="Plant_NBS-LRR"/>
</dbReference>
<sequence>MDTLREYVTLIFPDLEENTNTLQRKIKLLKSRKDDVDHELQNAACHSGKKRKRVVEDWRNNVENIIKEFETLEPRVQQSRRLYHVFSRQELAEQVERMTKEVTELVDQSDFPSGLFLEVDESIDRLLLIPQPNDQAFQRHLDDICTSLMDDGILSIGIYGMGGVGKTPLSKRVHDKLKESTFSGHVYWFTVSQEFSIDKSGHVYWVTVSQEFSIYKLQSDIAQALKLDFSCGSDVKKRTAQLFREFEKSGRSILILDDVWKQIKALEIGIPLKRDGCKLVVTSRSEEVCLRMSCKKIIKVNTLSKQEALDLFWKTLNRDELSVEVEEICKKMVNICDGLPLALITLAGSMRSVIDIHEWKDALEGLKVSCFEPVLEDT</sequence>
<dbReference type="Pfam" id="PF00931">
    <property type="entry name" value="NB-ARC"/>
    <property type="match status" value="2"/>
</dbReference>
<dbReference type="PANTHER" id="PTHR33463:SF187">
    <property type="entry name" value="AND NB-ARC DOMAIN DISEASE RESISTANCE PROTEIN, PUTATIVE-RELATED"/>
    <property type="match status" value="1"/>
</dbReference>
<protein>
    <recommendedName>
        <fullName evidence="4">NB-ARC domain-containing protein</fullName>
    </recommendedName>
</protein>
<keyword evidence="1" id="KW-0433">Leucine-rich repeat</keyword>
<dbReference type="InterPro" id="IPR042197">
    <property type="entry name" value="Apaf_helical"/>
</dbReference>
<reference evidence="5" key="1">
    <citation type="submission" date="2023-05" db="EMBL/GenBank/DDBJ databases">
        <authorList>
            <person name="Huff M."/>
        </authorList>
    </citation>
    <scope>NUCLEOTIDE SEQUENCE</scope>
</reference>
<accession>A0AAD1ZUD8</accession>
<name>A0AAD1ZUD8_9LAMI</name>
<dbReference type="GO" id="GO:0006952">
    <property type="term" value="P:defense response"/>
    <property type="evidence" value="ECO:0007669"/>
    <property type="project" value="UniProtKB-KW"/>
</dbReference>
<keyword evidence="3" id="KW-0067">ATP-binding</keyword>
<dbReference type="PANTHER" id="PTHR33463">
    <property type="entry name" value="NB-ARC DOMAIN-CONTAINING PROTEIN-RELATED"/>
    <property type="match status" value="1"/>
</dbReference>
<proteinExistence type="predicted"/>
<dbReference type="InterPro" id="IPR002182">
    <property type="entry name" value="NB-ARC"/>
</dbReference>
<gene>
    <name evidence="5" type="ORF">FPE_LOCUS20845</name>
</gene>
<keyword evidence="6" id="KW-1185">Reference proteome</keyword>
<dbReference type="AlphaFoldDB" id="A0AAD1ZUD8"/>
<evidence type="ECO:0000259" key="4">
    <source>
        <dbReference type="Pfam" id="PF00931"/>
    </source>
</evidence>
<organism evidence="5 6">
    <name type="scientific">Fraxinus pennsylvanica</name>
    <dbReference type="NCBI Taxonomy" id="56036"/>
    <lineage>
        <taxon>Eukaryota</taxon>
        <taxon>Viridiplantae</taxon>
        <taxon>Streptophyta</taxon>
        <taxon>Embryophyta</taxon>
        <taxon>Tracheophyta</taxon>
        <taxon>Spermatophyta</taxon>
        <taxon>Magnoliopsida</taxon>
        <taxon>eudicotyledons</taxon>
        <taxon>Gunneridae</taxon>
        <taxon>Pentapetalae</taxon>
        <taxon>asterids</taxon>
        <taxon>lamiids</taxon>
        <taxon>Lamiales</taxon>
        <taxon>Oleaceae</taxon>
        <taxon>Oleeae</taxon>
        <taxon>Fraxinus</taxon>
    </lineage>
</organism>
<dbReference type="GO" id="GO:0005524">
    <property type="term" value="F:ATP binding"/>
    <property type="evidence" value="ECO:0007669"/>
    <property type="project" value="UniProtKB-KW"/>
</dbReference>
<dbReference type="PRINTS" id="PR00364">
    <property type="entry name" value="DISEASERSIST"/>
</dbReference>
<dbReference type="GO" id="GO:0043531">
    <property type="term" value="F:ADP binding"/>
    <property type="evidence" value="ECO:0007669"/>
    <property type="project" value="InterPro"/>
</dbReference>
<evidence type="ECO:0000313" key="6">
    <source>
        <dbReference type="Proteomes" id="UP000834106"/>
    </source>
</evidence>
<evidence type="ECO:0000313" key="5">
    <source>
        <dbReference type="EMBL" id="CAI9773415.1"/>
    </source>
</evidence>
<keyword evidence="3" id="KW-0547">Nucleotide-binding</keyword>
<dbReference type="InterPro" id="IPR027417">
    <property type="entry name" value="P-loop_NTPase"/>
</dbReference>
<feature type="domain" description="NB-ARC" evidence="4">
    <location>
        <begin position="203"/>
        <end position="319"/>
    </location>
</feature>
<dbReference type="SUPFAM" id="SSF52540">
    <property type="entry name" value="P-loop containing nucleoside triphosphate hydrolases"/>
    <property type="match status" value="2"/>
</dbReference>
<dbReference type="Proteomes" id="UP000834106">
    <property type="component" value="Chromosome 12"/>
</dbReference>
<evidence type="ECO:0000256" key="2">
    <source>
        <dbReference type="ARBA" id="ARBA00022821"/>
    </source>
</evidence>
<keyword evidence="2" id="KW-0611">Plant defense</keyword>
<dbReference type="Gene3D" id="1.10.8.430">
    <property type="entry name" value="Helical domain of apoptotic protease-activating factors"/>
    <property type="match status" value="1"/>
</dbReference>
<feature type="domain" description="NB-ARC" evidence="4">
    <location>
        <begin position="138"/>
        <end position="198"/>
    </location>
</feature>
<dbReference type="Gene3D" id="3.40.50.300">
    <property type="entry name" value="P-loop containing nucleotide triphosphate hydrolases"/>
    <property type="match status" value="2"/>
</dbReference>
<evidence type="ECO:0000256" key="1">
    <source>
        <dbReference type="ARBA" id="ARBA00022614"/>
    </source>
</evidence>